<dbReference type="InterPro" id="IPR007110">
    <property type="entry name" value="Ig-like_dom"/>
</dbReference>
<feature type="compositionally biased region" description="Polar residues" evidence="1">
    <location>
        <begin position="396"/>
        <end position="407"/>
    </location>
</feature>
<feature type="compositionally biased region" description="Polar residues" evidence="1">
    <location>
        <begin position="293"/>
        <end position="316"/>
    </location>
</feature>
<feature type="compositionally biased region" description="Polar residues" evidence="1">
    <location>
        <begin position="326"/>
        <end position="337"/>
    </location>
</feature>
<dbReference type="InterPro" id="IPR013783">
    <property type="entry name" value="Ig-like_fold"/>
</dbReference>
<evidence type="ECO:0000313" key="5">
    <source>
        <dbReference type="Proteomes" id="UP000245119"/>
    </source>
</evidence>
<dbReference type="InterPro" id="IPR036179">
    <property type="entry name" value="Ig-like_dom_sf"/>
</dbReference>
<keyword evidence="5" id="KW-1185">Reference proteome</keyword>
<organism evidence="4 5">
    <name type="scientific">Pomacea canaliculata</name>
    <name type="common">Golden apple snail</name>
    <dbReference type="NCBI Taxonomy" id="400727"/>
    <lineage>
        <taxon>Eukaryota</taxon>
        <taxon>Metazoa</taxon>
        <taxon>Spiralia</taxon>
        <taxon>Lophotrochozoa</taxon>
        <taxon>Mollusca</taxon>
        <taxon>Gastropoda</taxon>
        <taxon>Caenogastropoda</taxon>
        <taxon>Architaenioglossa</taxon>
        <taxon>Ampullarioidea</taxon>
        <taxon>Ampullariidae</taxon>
        <taxon>Pomacea</taxon>
    </lineage>
</organism>
<feature type="region of interest" description="Disordered" evidence="1">
    <location>
        <begin position="282"/>
        <end position="458"/>
    </location>
</feature>
<feature type="compositionally biased region" description="Low complexity" evidence="1">
    <location>
        <begin position="349"/>
        <end position="360"/>
    </location>
</feature>
<feature type="compositionally biased region" description="Polar residues" evidence="1">
    <location>
        <begin position="371"/>
        <end position="381"/>
    </location>
</feature>
<dbReference type="EMBL" id="PZQS01000009">
    <property type="protein sequence ID" value="PVD24331.1"/>
    <property type="molecule type" value="Genomic_DNA"/>
</dbReference>
<reference evidence="4 5" key="1">
    <citation type="submission" date="2018-04" db="EMBL/GenBank/DDBJ databases">
        <title>The genome of golden apple snail Pomacea canaliculata provides insight into stress tolerance and invasive adaptation.</title>
        <authorList>
            <person name="Liu C."/>
            <person name="Liu B."/>
            <person name="Ren Y."/>
            <person name="Zhang Y."/>
            <person name="Wang H."/>
            <person name="Li S."/>
            <person name="Jiang F."/>
            <person name="Yin L."/>
            <person name="Zhang G."/>
            <person name="Qian W."/>
            <person name="Fan W."/>
        </authorList>
    </citation>
    <scope>NUCLEOTIDE SEQUENCE [LARGE SCALE GENOMIC DNA]</scope>
    <source>
        <strain evidence="4">SZHN2017</strain>
        <tissue evidence="4">Muscle</tissue>
    </source>
</reference>
<comment type="caution">
    <text evidence="4">The sequence shown here is derived from an EMBL/GenBank/DDBJ whole genome shotgun (WGS) entry which is preliminary data.</text>
</comment>
<dbReference type="Proteomes" id="UP000245119">
    <property type="component" value="Linkage Group LG9"/>
</dbReference>
<dbReference type="PROSITE" id="PS50835">
    <property type="entry name" value="IG_LIKE"/>
    <property type="match status" value="1"/>
</dbReference>
<evidence type="ECO:0000256" key="1">
    <source>
        <dbReference type="SAM" id="MobiDB-lite"/>
    </source>
</evidence>
<keyword evidence="2" id="KW-1133">Transmembrane helix</keyword>
<keyword evidence="2" id="KW-0812">Transmembrane</keyword>
<evidence type="ECO:0000256" key="2">
    <source>
        <dbReference type="SAM" id="Phobius"/>
    </source>
</evidence>
<evidence type="ECO:0000313" key="4">
    <source>
        <dbReference type="EMBL" id="PVD24331.1"/>
    </source>
</evidence>
<sequence length="458" mass="51675">MTVTRVNICCSPLILYVYASKNKVTIDFAKENPMLRWLWVKDGDPVRLDASRMLLTDFIFYVEDMRVTDSGTYECRMDLGDGTVLTAEVYTLTVLTSGPTLYVRQTEPLRLDCRSEALNSVRRIFKTTSRFLVKKRQAHQAAQGHKKKDPITMRRWYFNDNETSLFPKSLPDDVPSPDVLPAADFNMTGEWTCKVSDLVTHHTWRTAWYRVQVGPPPSAVEVMVRRLLAHPEVLGAVVAGVMAFLLTLVVVVAQEVQKRSVKVEKEFEAMKERMLRRPMHVGGTDDEERQMMKRTSSRPGDAMSTLSPRTDISTLTYMDEPEDTKSMLSTLTDVSAPTETEETEETEDALTTLTEASAPTETEETEDAKSMLTTHSEVSAPTETEETEETEDAKSMLTSLTDVSALTETEETEDAKSRLSLPSGVPTTTDTVEREEEQGDESYIDDEESYNNNYNFGK</sequence>
<proteinExistence type="predicted"/>
<dbReference type="Gene3D" id="2.60.40.10">
    <property type="entry name" value="Immunoglobulins"/>
    <property type="match status" value="1"/>
</dbReference>
<feature type="transmembrane region" description="Helical" evidence="2">
    <location>
        <begin position="233"/>
        <end position="253"/>
    </location>
</feature>
<keyword evidence="2" id="KW-0472">Membrane</keyword>
<protein>
    <recommendedName>
        <fullName evidence="3">Ig-like domain-containing protein</fullName>
    </recommendedName>
</protein>
<dbReference type="OrthoDB" id="6155840at2759"/>
<dbReference type="CDD" id="cd00096">
    <property type="entry name" value="Ig"/>
    <property type="match status" value="1"/>
</dbReference>
<feature type="compositionally biased region" description="Acidic residues" evidence="1">
    <location>
        <begin position="339"/>
        <end position="348"/>
    </location>
</feature>
<accession>A0A2T7NT41</accession>
<feature type="compositionally biased region" description="Acidic residues" evidence="1">
    <location>
        <begin position="433"/>
        <end position="449"/>
    </location>
</feature>
<name>A0A2T7NT41_POMCA</name>
<dbReference type="AlphaFoldDB" id="A0A2T7NT41"/>
<evidence type="ECO:0000259" key="3">
    <source>
        <dbReference type="PROSITE" id="PS50835"/>
    </source>
</evidence>
<gene>
    <name evidence="4" type="ORF">C0Q70_14811</name>
</gene>
<feature type="domain" description="Ig-like" evidence="3">
    <location>
        <begin position="1"/>
        <end position="93"/>
    </location>
</feature>
<dbReference type="SUPFAM" id="SSF48726">
    <property type="entry name" value="Immunoglobulin"/>
    <property type="match status" value="1"/>
</dbReference>